<reference evidence="2 3" key="1">
    <citation type="submission" date="2017-06" db="EMBL/GenBank/DDBJ databases">
        <title>Aedes aegypti genome working group (AGWG) sequencing and assembly.</title>
        <authorList>
            <consortium name="Aedes aegypti Genome Working Group (AGWG)"/>
            <person name="Matthews B.J."/>
        </authorList>
    </citation>
    <scope>NUCLEOTIDE SEQUENCE [LARGE SCALE GENOMIC DNA]</scope>
    <source>
        <strain evidence="2 3">LVP_AGWG</strain>
    </source>
</reference>
<feature type="domain" description="Thioredoxin" evidence="1">
    <location>
        <begin position="35"/>
        <end position="167"/>
    </location>
</feature>
<dbReference type="PANTHER" id="PTHR19991">
    <property type="entry name" value="L 2 01289"/>
    <property type="match status" value="1"/>
</dbReference>
<dbReference type="CDD" id="cd02947">
    <property type="entry name" value="TRX_family"/>
    <property type="match status" value="1"/>
</dbReference>
<evidence type="ECO:0000313" key="3">
    <source>
        <dbReference type="Proteomes" id="UP000008820"/>
    </source>
</evidence>
<dbReference type="InterPro" id="IPR013766">
    <property type="entry name" value="Thioredoxin_domain"/>
</dbReference>
<feature type="domain" description="Thioredoxin" evidence="1">
    <location>
        <begin position="357"/>
        <end position="469"/>
    </location>
</feature>
<organism evidence="2 3">
    <name type="scientific">Aedes aegypti</name>
    <name type="common">Yellowfever mosquito</name>
    <name type="synonym">Culex aegypti</name>
    <dbReference type="NCBI Taxonomy" id="7159"/>
    <lineage>
        <taxon>Eukaryota</taxon>
        <taxon>Metazoa</taxon>
        <taxon>Ecdysozoa</taxon>
        <taxon>Arthropoda</taxon>
        <taxon>Hexapoda</taxon>
        <taxon>Insecta</taxon>
        <taxon>Pterygota</taxon>
        <taxon>Neoptera</taxon>
        <taxon>Endopterygota</taxon>
        <taxon>Diptera</taxon>
        <taxon>Nematocera</taxon>
        <taxon>Culicoidea</taxon>
        <taxon>Culicidae</taxon>
        <taxon>Culicinae</taxon>
        <taxon>Aedini</taxon>
        <taxon>Aedes</taxon>
        <taxon>Stegomyia</taxon>
    </lineage>
</organism>
<gene>
    <name evidence="2" type="primary">5573987</name>
</gene>
<sequence>MIFSRIRNLVRAPSALLCCLLVVSSVLVSNVDCAKKAAPAVSDATIEEVSAKQLERLLEDKDYVAVYWYARSCTTCDTVLAELEHIDDDTDSFGVDFVKINDKRLAKQYGITKFPALTYFREKEPIIYEGDLMDEAGVLDFLTSLEAMDLPDRIEEVNSKILSKIIEDSDYVAVLFYQPECKKCIKALQELENIDDEADELDIGFVKIHDDALAEEYNLGPLPKLVYYRHQTPIVYEHELQREEDVLEWLVENKATGDEDDVIEEVNAKTLKTLIANIDNLVVLFYDDGDEESENVLHELENIDDDCAKHGIQFVKIDDPKVSKEYGIDDIPAIVYFEKEIPNVYDDDLSDEEEILQWLLSQLEKDEIEDVTDEMLDKLIKEGKSVAVMFYDNNDKQSDKILDELESIDDECDQLGINFVKMDDTEEAKDYGVTSFPTLVYFEQGIPTVFEGDLENEEEVLDWLERQTNSDEIEDVTDEMLDMIIEKMPHVAVLFYDKDSKTSQKVLAELENIDDECDQNDIAFVKIDDDNEAKEWGIEELPTMILFERGIPHIYEGDLMREEELLGWLVHQKRHSEIPEITDEMKDKLMRTYDHVAIIFYDKDDKQDIRVLNELENIDDELEKEEIVIARLDNAEEAREYGLDHLPALVYFENQIPAVYEGDLMNEEEVLEWLKLQKYSATIEEVTDEILQDLIEEHEYVCVYFSGECEEGEKCDKILDDLENIDDELDEAGIIFVTTEDMSTAKKYNIKTVPALVFFRNKDPLIYTGDLNDEDEVLAWLTDEETLEIPGKIEEVNIKMLEKILAENEHIVVFFYHDEDKKSLKIINELENIDDECEEKDINFVKTSDDDIDKEYDLEQLPALVFYRHKFRTIYSGDLMNEDEILEWVLQQYESKPEVIESVDRKTLQVLVNEIEHLAVLFYDDDCETCPKILEKLETIDDDTDKHHIQFVKANDEKLAHEIGIFSFPALVYYETGVPIMYDGDLMNEYDVMDWITDQTTDESIEEVDRDELFELIDTKDFLAVVFYLEDDENSPKVLRHIELIDDEAAEYGILLVKCSDKLMAKKYGFRNPPGVTYFRKGKAINYDGDIDDEEELLDWLTNPHNMEMTDHIEKVNRKMFHKIRQASDYLAVFFYSEDCKQCPRVLAEIEHIDDEADGAGINFVKIDDKQMAKELGVYALPGIVFFKLSSKDPVIYAGDLNNEDEILNWLMTQKNPGGDVIEDLDGSKLLALIEDSSALAVYFYADNCEQCSSVLESLENIDDDCDRHGIMFVKTDDLTIAEHYGITDYPVLVYFEDNIPNVFEGSLDEEEEVLQWLITQKTEDRIELITRVMLEDMVEETQYLAVYFYKYQPPSYCRSFCSAENMRKRKEMTRAGASDKINCNICDQILEGLEVIDDELDVFGIHMVKIQDPQLAKRYSIKTFPALVYFRNGNPLLYEGDLQSEQSVLEWLIDDDNRELADEIEEVNERMLDRLMEQSPLLCVFYYDEDCQECEDILEELEMIDSEVDLYGIDFVKIASLNAAHKYGITNIPSLVYYRKQIPMLYDGDMHDHQRVMNWLTSQDVFEIKNEIEEVNRKMLNKLLDENEFLAVYFFEEDHAESNAVLEKLELIDSETDNLDIPMVKMGDPRYARKWGVTKLPAIVYFRKRFPSIYRGDLYNEQDVLEWLRKNRFRQPELNILMYGCIATALGFIVYTAFLLQCFKPTPPPPVQHPKQN</sequence>
<accession>A0A6I8U5R6</accession>
<protein>
    <recommendedName>
        <fullName evidence="1">Thioredoxin domain-containing protein</fullName>
    </recommendedName>
</protein>
<dbReference type="PANTHER" id="PTHR19991:SF3">
    <property type="entry name" value="LETHAL (2) 01289, ISOFORM F"/>
    <property type="match status" value="1"/>
</dbReference>
<dbReference type="SUPFAM" id="SSF52833">
    <property type="entry name" value="Thioredoxin-like"/>
    <property type="match status" value="13"/>
</dbReference>
<dbReference type="Gene3D" id="3.40.30.10">
    <property type="entry name" value="Glutaredoxin"/>
    <property type="match status" value="15"/>
</dbReference>
<dbReference type="Pfam" id="PF00085">
    <property type="entry name" value="Thioredoxin"/>
    <property type="match status" value="2"/>
</dbReference>
<evidence type="ECO:0000259" key="1">
    <source>
        <dbReference type="PROSITE" id="PS51352"/>
    </source>
</evidence>
<dbReference type="CDD" id="cd02961">
    <property type="entry name" value="PDI_a_family"/>
    <property type="match status" value="5"/>
</dbReference>
<dbReference type="OrthoDB" id="10264505at2759"/>
<dbReference type="Pfam" id="PF13848">
    <property type="entry name" value="Thioredoxin_6"/>
    <property type="match status" value="1"/>
</dbReference>
<name>A0A6I8U5R6_AEDAE</name>
<dbReference type="PROSITE" id="PS51352">
    <property type="entry name" value="THIOREDOXIN_2"/>
    <property type="match status" value="3"/>
</dbReference>
<proteinExistence type="predicted"/>
<dbReference type="EnsemblMetazoa" id="AAEL024583-RF">
    <property type="protein sequence ID" value="AAEL024583-PF"/>
    <property type="gene ID" value="AAEL024583"/>
</dbReference>
<dbReference type="InterPro" id="IPR036249">
    <property type="entry name" value="Thioredoxin-like_sf"/>
</dbReference>
<evidence type="ECO:0000313" key="2">
    <source>
        <dbReference type="EnsemblMetazoa" id="AAEL024583-PF"/>
    </source>
</evidence>
<keyword evidence="3" id="KW-1185">Reference proteome</keyword>
<feature type="domain" description="Thioredoxin" evidence="1">
    <location>
        <begin position="1210"/>
        <end position="1323"/>
    </location>
</feature>
<reference evidence="2" key="2">
    <citation type="submission" date="2020-05" db="UniProtKB">
        <authorList>
            <consortium name="EnsemblMetazoa"/>
        </authorList>
    </citation>
    <scope>IDENTIFICATION</scope>
    <source>
        <strain evidence="2">LVP_AGWG</strain>
    </source>
</reference>
<dbReference type="Proteomes" id="UP000008820">
    <property type="component" value="Chromosome 2"/>
</dbReference>